<proteinExistence type="predicted"/>
<dbReference type="Proteomes" id="UP001234178">
    <property type="component" value="Unassembled WGS sequence"/>
</dbReference>
<dbReference type="EMBL" id="JAOYFB010000001">
    <property type="protein sequence ID" value="KAK4005448.1"/>
    <property type="molecule type" value="Genomic_DNA"/>
</dbReference>
<name>A0ABQ9YY99_9CRUS</name>
<organism evidence="1 2">
    <name type="scientific">Daphnia magna</name>
    <dbReference type="NCBI Taxonomy" id="35525"/>
    <lineage>
        <taxon>Eukaryota</taxon>
        <taxon>Metazoa</taxon>
        <taxon>Ecdysozoa</taxon>
        <taxon>Arthropoda</taxon>
        <taxon>Crustacea</taxon>
        <taxon>Branchiopoda</taxon>
        <taxon>Diplostraca</taxon>
        <taxon>Cladocera</taxon>
        <taxon>Anomopoda</taxon>
        <taxon>Daphniidae</taxon>
        <taxon>Daphnia</taxon>
    </lineage>
</organism>
<gene>
    <name evidence="1" type="ORF">OUZ56_007160</name>
</gene>
<reference evidence="1 2" key="1">
    <citation type="journal article" date="2023" name="Nucleic Acids Res.">
        <title>The hologenome of Daphnia magna reveals possible DNA methylation and microbiome-mediated evolution of the host genome.</title>
        <authorList>
            <person name="Chaturvedi A."/>
            <person name="Li X."/>
            <person name="Dhandapani V."/>
            <person name="Marshall H."/>
            <person name="Kissane S."/>
            <person name="Cuenca-Cambronero M."/>
            <person name="Asole G."/>
            <person name="Calvet F."/>
            <person name="Ruiz-Romero M."/>
            <person name="Marangio P."/>
            <person name="Guigo R."/>
            <person name="Rago D."/>
            <person name="Mirbahai L."/>
            <person name="Eastwood N."/>
            <person name="Colbourne J.K."/>
            <person name="Zhou J."/>
            <person name="Mallon E."/>
            <person name="Orsini L."/>
        </authorList>
    </citation>
    <scope>NUCLEOTIDE SEQUENCE [LARGE SCALE GENOMIC DNA]</scope>
    <source>
        <strain evidence="1">LRV0_1</strain>
    </source>
</reference>
<protein>
    <submittedName>
        <fullName evidence="1">Uncharacterized protein</fullName>
    </submittedName>
</protein>
<keyword evidence="2" id="KW-1185">Reference proteome</keyword>
<sequence>MLADEVYVSSLAQVSSRVIRLPKRGSEYMPFITVYTSCWITKYYFTSGFGLCLLTSVRATEILLTPPSLAFDFIPTSTSFKKNVAAFFVGLIRTVRFVVPLFIIERCAPSSGVA</sequence>
<accession>A0ABQ9YY99</accession>
<evidence type="ECO:0000313" key="1">
    <source>
        <dbReference type="EMBL" id="KAK4005448.1"/>
    </source>
</evidence>
<evidence type="ECO:0000313" key="2">
    <source>
        <dbReference type="Proteomes" id="UP001234178"/>
    </source>
</evidence>
<comment type="caution">
    <text evidence="1">The sequence shown here is derived from an EMBL/GenBank/DDBJ whole genome shotgun (WGS) entry which is preliminary data.</text>
</comment>